<sequence length="271" mass="30817">MFSSYTIRRPTQRRPRGPPPTFSQLVSASRDVIRTLKELGIDACFVGGMACKLYGTTRQPGDLDIFCLTTSWAQEDLKRRLTETNSCFYLIPSRTPGATWKVLWYYIKETQSCCKVDILFPGTMDFPDIPVSVIDRSNPYAVPCVPLSALLLLKLQGWIHHGEAVEFRYRSKQPNDAKDIKELLVIARRQHIRPRTEVYLLSTFISEADSRVKTFVTKHPSSRDDWTTLGFSLPEDAFSSNSTGQKDANDMSALLKRLSIRYICIVIAHNC</sequence>
<reference evidence="2 3" key="1">
    <citation type="submission" date="2014-06" db="EMBL/GenBank/DDBJ databases">
        <title>Evolutionary Origins and Diversification of the Mycorrhizal Mutualists.</title>
        <authorList>
            <consortium name="DOE Joint Genome Institute"/>
            <consortium name="Mycorrhizal Genomics Consortium"/>
            <person name="Kohler A."/>
            <person name="Kuo A."/>
            <person name="Nagy L.G."/>
            <person name="Floudas D."/>
            <person name="Copeland A."/>
            <person name="Barry K.W."/>
            <person name="Cichocki N."/>
            <person name="Veneault-Fourrey C."/>
            <person name="LaButti K."/>
            <person name="Lindquist E.A."/>
            <person name="Lipzen A."/>
            <person name="Lundell T."/>
            <person name="Morin E."/>
            <person name="Murat C."/>
            <person name="Riley R."/>
            <person name="Ohm R."/>
            <person name="Sun H."/>
            <person name="Tunlid A."/>
            <person name="Henrissat B."/>
            <person name="Grigoriev I.V."/>
            <person name="Hibbett D.S."/>
            <person name="Martin F."/>
        </authorList>
    </citation>
    <scope>NUCLEOTIDE SEQUENCE [LARGE SCALE GENOMIC DNA]</scope>
    <source>
        <strain evidence="2 3">SS14</strain>
    </source>
</reference>
<dbReference type="EMBL" id="KN837242">
    <property type="protein sequence ID" value="KIJ31453.1"/>
    <property type="molecule type" value="Genomic_DNA"/>
</dbReference>
<dbReference type="OrthoDB" id="3133286at2759"/>
<accession>A0A0C9TN87</accession>
<gene>
    <name evidence="2" type="ORF">M422DRAFT_234553</name>
</gene>
<dbReference type="Proteomes" id="UP000054279">
    <property type="component" value="Unassembled WGS sequence"/>
</dbReference>
<feature type="region of interest" description="Disordered" evidence="1">
    <location>
        <begin position="1"/>
        <end position="21"/>
    </location>
</feature>
<organism evidence="2 3">
    <name type="scientific">Sphaerobolus stellatus (strain SS14)</name>
    <dbReference type="NCBI Taxonomy" id="990650"/>
    <lineage>
        <taxon>Eukaryota</taxon>
        <taxon>Fungi</taxon>
        <taxon>Dikarya</taxon>
        <taxon>Basidiomycota</taxon>
        <taxon>Agaricomycotina</taxon>
        <taxon>Agaricomycetes</taxon>
        <taxon>Phallomycetidae</taxon>
        <taxon>Geastrales</taxon>
        <taxon>Sphaerobolaceae</taxon>
        <taxon>Sphaerobolus</taxon>
    </lineage>
</organism>
<dbReference type="SUPFAM" id="SSF81301">
    <property type="entry name" value="Nucleotidyltransferase"/>
    <property type="match status" value="1"/>
</dbReference>
<evidence type="ECO:0000313" key="2">
    <source>
        <dbReference type="EMBL" id="KIJ31453.1"/>
    </source>
</evidence>
<protein>
    <submittedName>
        <fullName evidence="2">Uncharacterized protein</fullName>
    </submittedName>
</protein>
<evidence type="ECO:0000313" key="3">
    <source>
        <dbReference type="Proteomes" id="UP000054279"/>
    </source>
</evidence>
<dbReference type="AlphaFoldDB" id="A0A0C9TN87"/>
<evidence type="ECO:0000256" key="1">
    <source>
        <dbReference type="SAM" id="MobiDB-lite"/>
    </source>
</evidence>
<dbReference type="InterPro" id="IPR043519">
    <property type="entry name" value="NT_sf"/>
</dbReference>
<proteinExistence type="predicted"/>
<keyword evidence="3" id="KW-1185">Reference proteome</keyword>
<dbReference type="Gene3D" id="3.30.460.40">
    <property type="match status" value="1"/>
</dbReference>
<dbReference type="HOGENOM" id="CLU_047728_0_0_1"/>
<name>A0A0C9TN87_SPHS4</name>